<dbReference type="SMART" id="SM00481">
    <property type="entry name" value="POLIIIAc"/>
    <property type="match status" value="1"/>
</dbReference>
<dbReference type="InterPro" id="IPR016195">
    <property type="entry name" value="Pol/histidinol_Pase-like"/>
</dbReference>
<dbReference type="GO" id="GO:0004534">
    <property type="term" value="F:5'-3' RNA exonuclease activity"/>
    <property type="evidence" value="ECO:0007669"/>
    <property type="project" value="TreeGrafter"/>
</dbReference>
<dbReference type="Gene3D" id="3.20.20.140">
    <property type="entry name" value="Metal-dependent hydrolases"/>
    <property type="match status" value="1"/>
</dbReference>
<dbReference type="PANTHER" id="PTHR42924:SF3">
    <property type="entry name" value="POLYMERASE_HISTIDINOL PHOSPHATASE N-TERMINAL DOMAIN-CONTAINING PROTEIN"/>
    <property type="match status" value="1"/>
</dbReference>
<dbReference type="InterPro" id="IPR003141">
    <property type="entry name" value="Pol/His_phosphatase_N"/>
</dbReference>
<keyword evidence="3" id="KW-1185">Reference proteome</keyword>
<evidence type="ECO:0000259" key="1">
    <source>
        <dbReference type="SMART" id="SM00481"/>
    </source>
</evidence>
<organism evidence="2 3">
    <name type="scientific">Romboutsia weinsteinii</name>
    <dbReference type="NCBI Taxonomy" id="2020949"/>
    <lineage>
        <taxon>Bacteria</taxon>
        <taxon>Bacillati</taxon>
        <taxon>Bacillota</taxon>
        <taxon>Clostridia</taxon>
        <taxon>Peptostreptococcales</taxon>
        <taxon>Peptostreptococcaceae</taxon>
        <taxon>Romboutsia</taxon>
    </lineage>
</organism>
<dbReference type="GO" id="GO:0035312">
    <property type="term" value="F:5'-3' DNA exonuclease activity"/>
    <property type="evidence" value="ECO:0007669"/>
    <property type="project" value="TreeGrafter"/>
</dbReference>
<dbReference type="AlphaFoldDB" id="A0A371J319"/>
<evidence type="ECO:0000313" key="2">
    <source>
        <dbReference type="EMBL" id="RDY27093.1"/>
    </source>
</evidence>
<sequence length="305" mass="35461">MFKRYELHNHTSESDGNISVSELINYMVEENVDGVAITDHNTISGHDKAFKVIRENNINIDLIYGVELTTYYGHILCLNLQEYINWENINKNKPEIIFKQIRDKGGLVGIAHPFSKGYPYAKGCRWEMKINDYSMIDFIEIFNNPEPIEVNEKALELWEELVLDGYKISMTTGMDLHGRASMENCFRTYIKVNEKEFSKDELYMAIKNGQTFITKENILEAYINQKANSYYISFNFHENNKKLISTEYILEIKRKGQKIITKYTKGLIIELKHGINKGDSIIVKLYEKEVNINNLLAIAPVIYVN</sequence>
<dbReference type="NCBIfam" id="NF038032">
    <property type="entry name" value="CehA_McbA_metalo"/>
    <property type="match status" value="1"/>
</dbReference>
<dbReference type="EMBL" id="NOJY02000016">
    <property type="protein sequence ID" value="RDY27093.1"/>
    <property type="molecule type" value="Genomic_DNA"/>
</dbReference>
<dbReference type="Pfam" id="PF02811">
    <property type="entry name" value="PHP"/>
    <property type="match status" value="1"/>
</dbReference>
<dbReference type="RefSeq" id="WP_094367410.1">
    <property type="nucleotide sequence ID" value="NZ_NOJY02000016.1"/>
</dbReference>
<dbReference type="InterPro" id="IPR004013">
    <property type="entry name" value="PHP_dom"/>
</dbReference>
<gene>
    <name evidence="2" type="ORF">CHL78_010750</name>
</gene>
<accession>A0A371J319</accession>
<dbReference type="SUPFAM" id="SSF89550">
    <property type="entry name" value="PHP domain-like"/>
    <property type="match status" value="1"/>
</dbReference>
<dbReference type="PANTHER" id="PTHR42924">
    <property type="entry name" value="EXONUCLEASE"/>
    <property type="match status" value="1"/>
</dbReference>
<reference evidence="2 3" key="1">
    <citation type="journal article" date="2017" name="Genome Announc.">
        <title>Draft Genome Sequence of Romboutsia weinsteinii sp. nov. Strain CCRI-19649(T) Isolated from Surface Water.</title>
        <authorList>
            <person name="Maheux A.F."/>
            <person name="Boudreau D.K."/>
            <person name="Berube E."/>
            <person name="Boissinot M."/>
            <person name="Cantin P."/>
            <person name="Raymond F."/>
            <person name="Corbeil J."/>
            <person name="Omar R.F."/>
            <person name="Bergeron M.G."/>
        </authorList>
    </citation>
    <scope>NUCLEOTIDE SEQUENCE [LARGE SCALE GENOMIC DNA]</scope>
    <source>
        <strain evidence="2 3">CCRI-19649</strain>
    </source>
</reference>
<dbReference type="InterPro" id="IPR052018">
    <property type="entry name" value="PHP_domain"/>
</dbReference>
<feature type="domain" description="Polymerase/histidinol phosphatase N-terminal" evidence="1">
    <location>
        <begin position="5"/>
        <end position="72"/>
    </location>
</feature>
<comment type="caution">
    <text evidence="2">The sequence shown here is derived from an EMBL/GenBank/DDBJ whole genome shotgun (WGS) entry which is preliminary data.</text>
</comment>
<name>A0A371J319_9FIRM</name>
<dbReference type="OrthoDB" id="9804333at2"/>
<protein>
    <submittedName>
        <fullName evidence="2">PHP domain-containing protein</fullName>
    </submittedName>
</protein>
<proteinExistence type="predicted"/>
<dbReference type="Proteomes" id="UP000215694">
    <property type="component" value="Unassembled WGS sequence"/>
</dbReference>
<evidence type="ECO:0000313" key="3">
    <source>
        <dbReference type="Proteomes" id="UP000215694"/>
    </source>
</evidence>